<evidence type="ECO:0000256" key="2">
    <source>
        <dbReference type="ARBA" id="ARBA00004442"/>
    </source>
</evidence>
<dbReference type="Gene3D" id="4.10.80.270">
    <property type="match status" value="1"/>
</dbReference>
<evidence type="ECO:0000259" key="12">
    <source>
        <dbReference type="Pfam" id="PF03895"/>
    </source>
</evidence>
<evidence type="ECO:0000256" key="7">
    <source>
        <dbReference type="ARBA" id="ARBA00022729"/>
    </source>
</evidence>
<feature type="region of interest" description="Disordered" evidence="11">
    <location>
        <begin position="982"/>
        <end position="1003"/>
    </location>
</feature>
<comment type="caution">
    <text evidence="14">The sequence shown here is derived from an EMBL/GenBank/DDBJ whole genome shotgun (WGS) entry which is preliminary data.</text>
</comment>
<evidence type="ECO:0000256" key="8">
    <source>
        <dbReference type="ARBA" id="ARBA00022927"/>
    </source>
</evidence>
<evidence type="ECO:0000256" key="10">
    <source>
        <dbReference type="ARBA" id="ARBA00023237"/>
    </source>
</evidence>
<proteinExistence type="inferred from homology"/>
<dbReference type="GO" id="GO:0009986">
    <property type="term" value="C:cell surface"/>
    <property type="evidence" value="ECO:0007669"/>
    <property type="project" value="UniProtKB-SubCell"/>
</dbReference>
<feature type="domain" description="Trimeric autotransporter adhesin YadA-like C-terminal membrane anchor" evidence="12">
    <location>
        <begin position="1297"/>
        <end position="1350"/>
    </location>
</feature>
<dbReference type="SUPFAM" id="SSF101967">
    <property type="entry name" value="Adhesin YadA, collagen-binding domain"/>
    <property type="match status" value="1"/>
</dbReference>
<protein>
    <recommendedName>
        <fullName evidence="16">Surface protein/Bartonella adhesin</fullName>
    </recommendedName>
</protein>
<feature type="domain" description="Trimeric autotransporter adhesin YadA-like stalk" evidence="13">
    <location>
        <begin position="1136"/>
        <end position="1167"/>
    </location>
</feature>
<dbReference type="EMBL" id="NJPP01000009">
    <property type="protein sequence ID" value="PIT70424.1"/>
    <property type="molecule type" value="Genomic_DNA"/>
</dbReference>
<feature type="domain" description="Trimeric autotransporter adhesin YadA-like stalk" evidence="13">
    <location>
        <begin position="433"/>
        <end position="470"/>
    </location>
</feature>
<keyword evidence="8" id="KW-0653">Protein transport</keyword>
<feature type="domain" description="Trimeric autotransporter adhesin YadA-like stalk" evidence="13">
    <location>
        <begin position="188"/>
        <end position="214"/>
    </location>
</feature>
<evidence type="ECO:0000256" key="9">
    <source>
        <dbReference type="ARBA" id="ARBA00023136"/>
    </source>
</evidence>
<organism evidence="14 15">
    <name type="scientific">Bartonella tribocorum</name>
    <dbReference type="NCBI Taxonomy" id="85701"/>
    <lineage>
        <taxon>Bacteria</taxon>
        <taxon>Pseudomonadati</taxon>
        <taxon>Pseudomonadota</taxon>
        <taxon>Alphaproteobacteria</taxon>
        <taxon>Hyphomicrobiales</taxon>
        <taxon>Bartonellaceae</taxon>
        <taxon>Bartonella</taxon>
    </lineage>
</organism>
<keyword evidence="9" id="KW-0472">Membrane</keyword>
<dbReference type="Pfam" id="PF03895">
    <property type="entry name" value="YadA_anchor"/>
    <property type="match status" value="1"/>
</dbReference>
<evidence type="ECO:0000256" key="5">
    <source>
        <dbReference type="ARBA" id="ARBA00022452"/>
    </source>
</evidence>
<dbReference type="InterPro" id="IPR005594">
    <property type="entry name" value="YadA_C"/>
</dbReference>
<evidence type="ECO:0000256" key="3">
    <source>
        <dbReference type="ARBA" id="ARBA00005848"/>
    </source>
</evidence>
<dbReference type="SUPFAM" id="SSF54523">
    <property type="entry name" value="Pili subunits"/>
    <property type="match status" value="1"/>
</dbReference>
<keyword evidence="10" id="KW-0998">Cell outer membrane</keyword>
<keyword evidence="4" id="KW-0813">Transport</keyword>
<dbReference type="Pfam" id="PF05662">
    <property type="entry name" value="YadA_stalk"/>
    <property type="match status" value="8"/>
</dbReference>
<accession>A0A2M6UWG4</accession>
<dbReference type="GO" id="GO:0009279">
    <property type="term" value="C:cell outer membrane"/>
    <property type="evidence" value="ECO:0007669"/>
    <property type="project" value="UniProtKB-SubCell"/>
</dbReference>
<evidence type="ECO:0000256" key="11">
    <source>
        <dbReference type="SAM" id="MobiDB-lite"/>
    </source>
</evidence>
<dbReference type="InterPro" id="IPR011049">
    <property type="entry name" value="Serralysin-like_metalloprot_C"/>
</dbReference>
<dbReference type="Gene3D" id="3.30.1300.30">
    <property type="entry name" value="GSPII I/J protein-like"/>
    <property type="match status" value="1"/>
</dbReference>
<dbReference type="Gene3D" id="6.10.250.2030">
    <property type="match status" value="2"/>
</dbReference>
<feature type="domain" description="Trimeric autotransporter adhesin YadA-like stalk" evidence="13">
    <location>
        <begin position="850"/>
        <end position="886"/>
    </location>
</feature>
<dbReference type="InterPro" id="IPR045584">
    <property type="entry name" value="Pilin-like"/>
</dbReference>
<dbReference type="GO" id="GO:0015031">
    <property type="term" value="P:protein transport"/>
    <property type="evidence" value="ECO:0007669"/>
    <property type="project" value="UniProtKB-KW"/>
</dbReference>
<evidence type="ECO:0000256" key="6">
    <source>
        <dbReference type="ARBA" id="ARBA00022692"/>
    </source>
</evidence>
<sequence length="1354" mass="143607">MFLLLGEVIMKKIYTTSKMPAVSNLKNSCSPYGLSFIKTLSLVSVAAFLSNASPVSACDVWGNVDTYFGGGTKVRQSIAPTYVIDGKVYRDVGSAFSGVGSAFVRWKNEVNTNIDSKFNKFSHEMNTTINNKLKELSFDQFVKQNSVGTITIGANKNGYVVDFANNYREARFIIGVRDGGINPTSDQAVNGSQLYRLGAGVAESFGGGAGYVQNGKWISPTFIIKAFDQNGNGVYKVHNSVASAFAGISDSFINIDKKIENVVTNVTGDRLVKQDNTGLITIGGKVGGTKVSIANSDSIARTFSGVHAGSITATSTDAINGSQFYAMSNEVASYFGGGAGYKDGNWSAPTFTVKVFDKDGKGAEKKYQNVADAFTGVNTSFANLDKKIENVVINGTGDSLIKQDTAGLITIGGKVGGTKVSIANSDNAARTLSGVNAGSITAISTDAINGSQLYSMSNLVASYFGGGAGYKDGNWSAPTFTVKVFDKDGNGAEKKYQNVADAFTGVSSSFTNLDKKIENIVINGTGDSLIKQDTAGLITIGGKVGGTKVSIANSDNTARTLSGVNAGSITALSTDAINGSQLYSMSNEVASYFSRDAGYNADGKWNAPTFTVKVFDKNGSGTEMRYENVADALSGVSSSFTNLNQKIENVTGDSFIKQNGAGLITIGGSKGGSRIDIANSMNAPRILSGVKGGAFTKASTEAVNGGQLYFMSQAFASYFGGGAGYDEKGNWSGPTFTVKAFDKDGNEIENKYTSVADAFAGVNSAFTSLQQQIENIDTGIDEKRHNSEDGDPNDIISEGFPFMRSLSVETLPRALGDLKDATTVTVAAKSPLKQISFMNSKGESRRLFDIAAGEISEMSTDAVTGSQIYLMNNQIATYFGGGSGYKNGKWISPTFTVKVFDKDGNESEKNYTSVADAFAGVNSTFTALNKQIVDIKDNAGIGETGKASQKDGDSNDIVTEGFPFTRMLPMTRMLPIALDEMEDEDENENENTTSFSPGLPSKRVSFMNSENESRRLFGISAGEISETSTDAVTGSQLYSMRSQITRSFGGGAGYNEKGEWKAPTFMISQLKDGSLSEMPYNDVASAFAGMNKTLSSINDRVSNVEQKVTSNVASNGLPWNKEKGAYDASHNGADSKITHVADGEISKGSKEVVNGGQLWTTNDNIKKVEKKVDVAVSYGVDKNGKKTNSITLAGGNESEPVLINNVARSEIVADSKYAVNGGQLHDYTNEQMKIVLKQANEYTNDQVANLINDSVNQAKSYTNLKFEALSYDINNVRKEARQAAAIGLAVSNLRYFDDPGSLSISFGGGLWRGQSAFAIGAGYTSEDGKIRSNLSATTAEGQWGVGGGITLKLK</sequence>
<feature type="domain" description="Trimeric autotransporter adhesin YadA-like stalk" evidence="13">
    <location>
        <begin position="562"/>
        <end position="602"/>
    </location>
</feature>
<keyword evidence="6" id="KW-0812">Transmembrane</keyword>
<evidence type="ECO:0000313" key="14">
    <source>
        <dbReference type="EMBL" id="PIT70424.1"/>
    </source>
</evidence>
<keyword evidence="5" id="KW-1134">Transmembrane beta strand</keyword>
<gene>
    <name evidence="14" type="ORF">CEV08_03995</name>
</gene>
<feature type="domain" description="Trimeric autotransporter adhesin YadA-like stalk" evidence="13">
    <location>
        <begin position="699"/>
        <end position="722"/>
    </location>
</feature>
<evidence type="ECO:0000259" key="13">
    <source>
        <dbReference type="Pfam" id="PF05662"/>
    </source>
</evidence>
<comment type="similarity">
    <text evidence="3">Belongs to the autotransporter-2 (AT-2) (TC 1.B.40) family.</text>
</comment>
<evidence type="ECO:0000256" key="4">
    <source>
        <dbReference type="ARBA" id="ARBA00022448"/>
    </source>
</evidence>
<name>A0A2M6UWG4_9HYPH</name>
<keyword evidence="7" id="KW-0732">Signal</keyword>
<dbReference type="Gene3D" id="1.20.5.170">
    <property type="match status" value="9"/>
</dbReference>
<evidence type="ECO:0008006" key="16">
    <source>
        <dbReference type="Google" id="ProtNLM"/>
    </source>
</evidence>
<reference evidence="14 15" key="1">
    <citation type="submission" date="2017-06" db="EMBL/GenBank/DDBJ databases">
        <title>Draft genome of Bartonella tribocorum C635.</title>
        <authorList>
            <person name="Hadjadj L."/>
            <person name="Jiyipong T."/>
            <person name="Diene S.M."/>
            <person name="Morand S."/>
            <person name="Rolain J.-M."/>
        </authorList>
    </citation>
    <scope>NUCLEOTIDE SEQUENCE [LARGE SCALE GENOMIC DNA]</scope>
    <source>
        <strain evidence="14 15">C635</strain>
    </source>
</reference>
<feature type="domain" description="Trimeric autotransporter adhesin YadA-like stalk" evidence="13">
    <location>
        <begin position="305"/>
        <end position="341"/>
    </location>
</feature>
<dbReference type="InterPro" id="IPR008635">
    <property type="entry name" value="Coiled_stalk_dom"/>
</dbReference>
<dbReference type="OrthoDB" id="7926665at2"/>
<evidence type="ECO:0000313" key="15">
    <source>
        <dbReference type="Proteomes" id="UP000230791"/>
    </source>
</evidence>
<dbReference type="Proteomes" id="UP000230791">
    <property type="component" value="Unassembled WGS sequence"/>
</dbReference>
<feature type="domain" description="Trimeric autotransporter adhesin YadA-like stalk" evidence="13">
    <location>
        <begin position="1019"/>
        <end position="1053"/>
    </location>
</feature>
<comment type="subcellular location">
    <subcellularLocation>
        <location evidence="2">Cell outer membrane</location>
    </subcellularLocation>
    <subcellularLocation>
        <location evidence="1">Cell surface</location>
    </subcellularLocation>
</comment>
<evidence type="ECO:0000256" key="1">
    <source>
        <dbReference type="ARBA" id="ARBA00004241"/>
    </source>
</evidence>